<dbReference type="GO" id="GO:0015031">
    <property type="term" value="P:protein transport"/>
    <property type="evidence" value="ECO:0007669"/>
    <property type="project" value="UniProtKB-KW"/>
</dbReference>
<keyword evidence="4 13" id="KW-0813">Transport</keyword>
<dbReference type="Gene3D" id="2.70.98.90">
    <property type="match status" value="1"/>
</dbReference>
<feature type="transmembrane region" description="Helical" evidence="13">
    <location>
        <begin position="386"/>
        <end position="406"/>
    </location>
</feature>
<dbReference type="InterPro" id="IPR019998">
    <property type="entry name" value="Membr_insert_YidC"/>
</dbReference>
<gene>
    <name evidence="13 16" type="primary">yidC</name>
    <name evidence="16" type="ORF">PbB2_00381</name>
</gene>
<dbReference type="AlphaFoldDB" id="A0A2P2E6M9"/>
<comment type="function">
    <text evidence="13">Required for the insertion and/or proper folding and/or complex formation of integral membrane proteins into the membrane. Involved in integration of membrane proteins that insert both dependently and independently of the Sec translocase complex, as well as at least some lipoproteins. Aids folding of multispanning membrane proteins.</text>
</comment>
<feature type="transmembrane region" description="Helical" evidence="13">
    <location>
        <begin position="358"/>
        <end position="380"/>
    </location>
</feature>
<evidence type="ECO:0000256" key="8">
    <source>
        <dbReference type="ARBA" id="ARBA00022989"/>
    </source>
</evidence>
<evidence type="ECO:0000313" key="17">
    <source>
        <dbReference type="Proteomes" id="UP000245086"/>
    </source>
</evidence>
<dbReference type="OrthoDB" id="9780552at2"/>
<protein>
    <recommendedName>
        <fullName evidence="3 13">Membrane protein insertase YidC</fullName>
    </recommendedName>
    <alternativeName>
        <fullName evidence="12 13">Foldase YidC</fullName>
    </alternativeName>
    <alternativeName>
        <fullName evidence="11 13">Membrane integrase YidC</fullName>
    </alternativeName>
    <alternativeName>
        <fullName evidence="13">Membrane protein YidC</fullName>
    </alternativeName>
</protein>
<evidence type="ECO:0000259" key="15">
    <source>
        <dbReference type="Pfam" id="PF14849"/>
    </source>
</evidence>
<evidence type="ECO:0000256" key="9">
    <source>
        <dbReference type="ARBA" id="ARBA00023136"/>
    </source>
</evidence>
<dbReference type="NCBIfam" id="NF002353">
    <property type="entry name" value="PRK01318.1-4"/>
    <property type="match status" value="1"/>
</dbReference>
<evidence type="ECO:0000256" key="5">
    <source>
        <dbReference type="ARBA" id="ARBA00022475"/>
    </source>
</evidence>
<feature type="domain" description="Membrane insertase YidC N-terminal" evidence="15">
    <location>
        <begin position="94"/>
        <end position="373"/>
    </location>
</feature>
<evidence type="ECO:0000256" key="6">
    <source>
        <dbReference type="ARBA" id="ARBA00022692"/>
    </source>
</evidence>
<dbReference type="InterPro" id="IPR028053">
    <property type="entry name" value="Membr_insert_YidC_N"/>
</dbReference>
<keyword evidence="6 13" id="KW-0812">Transmembrane</keyword>
<dbReference type="HAMAP" id="MF_01810">
    <property type="entry name" value="YidC_type1"/>
    <property type="match status" value="1"/>
</dbReference>
<dbReference type="Proteomes" id="UP000245086">
    <property type="component" value="Unassembled WGS sequence"/>
</dbReference>
<dbReference type="RefSeq" id="WP_108983579.1">
    <property type="nucleotide sequence ID" value="NZ_BFBR01000001.1"/>
</dbReference>
<evidence type="ECO:0000256" key="4">
    <source>
        <dbReference type="ARBA" id="ARBA00022448"/>
    </source>
</evidence>
<evidence type="ECO:0000256" key="7">
    <source>
        <dbReference type="ARBA" id="ARBA00022927"/>
    </source>
</evidence>
<comment type="caution">
    <text evidence="16">The sequence shown here is derived from an EMBL/GenBank/DDBJ whole genome shotgun (WGS) entry which is preliminary data.</text>
</comment>
<comment type="subcellular location">
    <subcellularLocation>
        <location evidence="1">Cell inner membrane</location>
        <topology evidence="1">Multi-pass membrane protein</topology>
    </subcellularLocation>
    <subcellularLocation>
        <location evidence="13">Cell membrane</location>
        <topology evidence="13">Multi-pass membrane protein</topology>
    </subcellularLocation>
</comment>
<evidence type="ECO:0000259" key="14">
    <source>
        <dbReference type="Pfam" id="PF02096"/>
    </source>
</evidence>
<evidence type="ECO:0000256" key="3">
    <source>
        <dbReference type="ARBA" id="ARBA00015325"/>
    </source>
</evidence>
<comment type="similarity">
    <text evidence="2 13">Belongs to the OXA1/ALB3/YidC family. Type 1 subfamily.</text>
</comment>
<dbReference type="Pfam" id="PF14849">
    <property type="entry name" value="YidC_periplas"/>
    <property type="match status" value="1"/>
</dbReference>
<name>A0A2P2E6M9_9PROT</name>
<dbReference type="InterPro" id="IPR028055">
    <property type="entry name" value="YidC/Oxa/ALB_C"/>
</dbReference>
<keyword evidence="5 13" id="KW-1003">Cell membrane</keyword>
<proteinExistence type="inferred from homology"/>
<evidence type="ECO:0000256" key="1">
    <source>
        <dbReference type="ARBA" id="ARBA00004429"/>
    </source>
</evidence>
<dbReference type="NCBIfam" id="TIGR03593">
    <property type="entry name" value="yidC_nterm"/>
    <property type="match status" value="1"/>
</dbReference>
<feature type="transmembrane region" description="Helical" evidence="13">
    <location>
        <begin position="18"/>
        <end position="36"/>
    </location>
</feature>
<evidence type="ECO:0000256" key="2">
    <source>
        <dbReference type="ARBA" id="ARBA00010527"/>
    </source>
</evidence>
<dbReference type="InterPro" id="IPR001708">
    <property type="entry name" value="YidC/ALB3/OXA1/COX18"/>
</dbReference>
<feature type="transmembrane region" description="Helical" evidence="13">
    <location>
        <begin position="511"/>
        <end position="535"/>
    </location>
</feature>
<feature type="transmembrane region" description="Helical" evidence="13">
    <location>
        <begin position="556"/>
        <end position="575"/>
    </location>
</feature>
<dbReference type="GO" id="GO:0051205">
    <property type="term" value="P:protein insertion into membrane"/>
    <property type="evidence" value="ECO:0007669"/>
    <property type="project" value="TreeGrafter"/>
</dbReference>
<dbReference type="PANTHER" id="PTHR12428">
    <property type="entry name" value="OXA1"/>
    <property type="match status" value="1"/>
</dbReference>
<comment type="subunit">
    <text evidence="13">Interacts with the Sec translocase complex via SecD. Specifically interacts with transmembrane segments of nascent integral membrane proteins during membrane integration.</text>
</comment>
<evidence type="ECO:0000256" key="11">
    <source>
        <dbReference type="ARBA" id="ARBA00033245"/>
    </source>
</evidence>
<dbReference type="EMBL" id="BFBR01000001">
    <property type="protein sequence ID" value="GBF56724.1"/>
    <property type="molecule type" value="Genomic_DNA"/>
</dbReference>
<dbReference type="PRINTS" id="PR00701">
    <property type="entry name" value="60KDINNERMP"/>
</dbReference>
<sequence>MSRPPITPPPTAPDTKNLAIAIALSLAILLGFQYFYEMPREKARQVELAQKRAAEATAQKANASASANTAAATTTGEGAASVVGQVDIESQNVRIPVETAGVQGTISTRGGRFNDLVLKRYNDTLKKDAKPVTLLYPQSTADGYYAFFGFSAPDGNAGVLPGPNTVWQAAPGQTLTPKTPITLTFDNGQGLVFTRVIKTDEDYLFTITDTVANKGANAVSLQAYGALRRHTKPKEPPNGINHEGTVGVFDGKLKLISYQKLEKGEALQQASTGGWLGFTDKYWLTALIPDQKSKIEGAFKVTQLPNEEVFEVNFLAAPETLAAGQSITTTRHLYAGSKRVSLLEQVGKKLNLQRFDDAVDWGMLWFLTKPFYIMLMFFNGLIGNNIGVAILMVTVVVKVVTFPLVYSSYKSFAKLRDLAPKMAEIKERFAADVQRQQQETMKLYQTEKINPVAGCVPALLQMPIFFALFKVLSISLELRHAPFYGWIHDLSAKDPTTIFNLFGLLPYDPTALPVIGGFLAIGAWPILYGISFWLLQKMQPTATDPMQAQIFALMPWIFVVVFAGFSSGLVIYYTWSNLLTIVQQYVISRRSGTSNPIDEFFARLGKKKTA</sequence>
<dbReference type="PANTHER" id="PTHR12428:SF65">
    <property type="entry name" value="CYTOCHROME C OXIDASE ASSEMBLY PROTEIN COX18, MITOCHONDRIAL"/>
    <property type="match status" value="1"/>
</dbReference>
<organism evidence="16 17">
    <name type="scientific">Candidatus Phycosocius bacilliformis</name>
    <dbReference type="NCBI Taxonomy" id="1445552"/>
    <lineage>
        <taxon>Bacteria</taxon>
        <taxon>Pseudomonadati</taxon>
        <taxon>Pseudomonadota</taxon>
        <taxon>Alphaproteobacteria</taxon>
        <taxon>Caulobacterales</taxon>
        <taxon>Caulobacterales incertae sedis</taxon>
        <taxon>Candidatus Phycosocius</taxon>
    </lineage>
</organism>
<keyword evidence="17" id="KW-1185">Reference proteome</keyword>
<dbReference type="GO" id="GO:0032977">
    <property type="term" value="F:membrane insertase activity"/>
    <property type="evidence" value="ECO:0007669"/>
    <property type="project" value="InterPro"/>
</dbReference>
<accession>A0A2P2E6M9</accession>
<keyword evidence="7 13" id="KW-0653">Protein transport</keyword>
<reference evidence="16 17" key="1">
    <citation type="journal article" date="2018" name="Genome Announc.">
        <title>Draft Genome Sequence of "Candidatus Phycosocius bacilliformis," an Alphaproteobacterial Ectosymbiont of the Hydrocarbon-Producing Green Alga Botryococcus braunii.</title>
        <authorList>
            <person name="Tanabe Y."/>
            <person name="Yamaguchi H."/>
            <person name="Watanabe M.M."/>
        </authorList>
    </citation>
    <scope>NUCLEOTIDE SEQUENCE [LARGE SCALE GENOMIC DNA]</scope>
    <source>
        <strain evidence="16 17">BOTRYCO-2</strain>
    </source>
</reference>
<dbReference type="CDD" id="cd20070">
    <property type="entry name" value="5TM_YidC_Alb3"/>
    <property type="match status" value="1"/>
</dbReference>
<keyword evidence="9 13" id="KW-0472">Membrane</keyword>
<keyword evidence="8 13" id="KW-1133">Transmembrane helix</keyword>
<evidence type="ECO:0000256" key="10">
    <source>
        <dbReference type="ARBA" id="ARBA00023186"/>
    </source>
</evidence>
<dbReference type="Pfam" id="PF02096">
    <property type="entry name" value="60KD_IMP"/>
    <property type="match status" value="1"/>
</dbReference>
<dbReference type="CDD" id="cd19961">
    <property type="entry name" value="EcYidC-like_peri"/>
    <property type="match status" value="1"/>
</dbReference>
<keyword evidence="10 13" id="KW-0143">Chaperone</keyword>
<dbReference type="PRINTS" id="PR01900">
    <property type="entry name" value="YIDCPROTEIN"/>
</dbReference>
<dbReference type="NCBIfam" id="TIGR03592">
    <property type="entry name" value="yidC_oxa1_cterm"/>
    <property type="match status" value="1"/>
</dbReference>
<evidence type="ECO:0000256" key="12">
    <source>
        <dbReference type="ARBA" id="ARBA00033342"/>
    </source>
</evidence>
<feature type="transmembrane region" description="Helical" evidence="13">
    <location>
        <begin position="449"/>
        <end position="469"/>
    </location>
</feature>
<evidence type="ECO:0000313" key="16">
    <source>
        <dbReference type="EMBL" id="GBF56724.1"/>
    </source>
</evidence>
<dbReference type="InterPro" id="IPR038221">
    <property type="entry name" value="YidC_periplasmic_sf"/>
</dbReference>
<dbReference type="InterPro" id="IPR047196">
    <property type="entry name" value="YidC_ALB_C"/>
</dbReference>
<dbReference type="GO" id="GO:0005886">
    <property type="term" value="C:plasma membrane"/>
    <property type="evidence" value="ECO:0007669"/>
    <property type="project" value="UniProtKB-SubCell"/>
</dbReference>
<feature type="domain" description="Membrane insertase YidC/Oxa/ALB C-terminal" evidence="14">
    <location>
        <begin position="387"/>
        <end position="589"/>
    </location>
</feature>
<evidence type="ECO:0000256" key="13">
    <source>
        <dbReference type="HAMAP-Rule" id="MF_01810"/>
    </source>
</evidence>